<keyword evidence="2" id="KW-1185">Reference proteome</keyword>
<comment type="caution">
    <text evidence="1">The sequence shown here is derived from an EMBL/GenBank/DDBJ whole genome shotgun (WGS) entry which is preliminary data.</text>
</comment>
<accession>A0ACC1T8R2</accession>
<sequence>MRLRTITPPLPEELLELLEECNIKTDAELLFSATPMEIYERIAPCSITLAELISEIKRIAAINAAPVIYGDALYEREKMRHYEDTDQEYTSGLSELDDLVGGFHVPGIIEISGDRDTGKSALALQVVVRHLSARADHSALWIDTTGDLSIDRVIPILNACDPLPGVDTAATRLQLALAFDLDTIYQALEAAQAPGQSQPVKIIVIDSVTPIFRPLLSAISAQGHAMMTVFMQYLRSFAETNSALILVVNGTSAMTPNDPTTLYSTRARKPALGPSFTYLTDTTVWLSRAVIRGEDGIEGMPYHVAETLRSKVARSNTQCCFRIQNGVFCTAEDSSTEENE</sequence>
<organism evidence="1 2">
    <name type="scientific">Phlebia brevispora</name>
    <dbReference type="NCBI Taxonomy" id="194682"/>
    <lineage>
        <taxon>Eukaryota</taxon>
        <taxon>Fungi</taxon>
        <taxon>Dikarya</taxon>
        <taxon>Basidiomycota</taxon>
        <taxon>Agaricomycotina</taxon>
        <taxon>Agaricomycetes</taxon>
        <taxon>Polyporales</taxon>
        <taxon>Meruliaceae</taxon>
        <taxon>Phlebia</taxon>
    </lineage>
</organism>
<gene>
    <name evidence="1" type="ORF">NM688_g2406</name>
</gene>
<evidence type="ECO:0000313" key="1">
    <source>
        <dbReference type="EMBL" id="KAJ3555745.1"/>
    </source>
</evidence>
<evidence type="ECO:0000313" key="2">
    <source>
        <dbReference type="Proteomes" id="UP001148662"/>
    </source>
</evidence>
<name>A0ACC1T8R2_9APHY</name>
<reference evidence="1" key="1">
    <citation type="submission" date="2022-07" db="EMBL/GenBank/DDBJ databases">
        <title>Genome Sequence of Phlebia brevispora.</title>
        <authorList>
            <person name="Buettner E."/>
        </authorList>
    </citation>
    <scope>NUCLEOTIDE SEQUENCE</scope>
    <source>
        <strain evidence="1">MPL23</strain>
    </source>
</reference>
<dbReference type="EMBL" id="JANHOG010000302">
    <property type="protein sequence ID" value="KAJ3555745.1"/>
    <property type="molecule type" value="Genomic_DNA"/>
</dbReference>
<proteinExistence type="predicted"/>
<dbReference type="Proteomes" id="UP001148662">
    <property type="component" value="Unassembled WGS sequence"/>
</dbReference>
<protein>
    <submittedName>
        <fullName evidence="1">Uncharacterized protein</fullName>
    </submittedName>
</protein>